<reference evidence="2 3" key="1">
    <citation type="submission" date="2018-09" db="EMBL/GenBank/DDBJ databases">
        <title>A high-quality reference genome of wild soybean provides a powerful tool to mine soybean genomes.</title>
        <authorList>
            <person name="Xie M."/>
            <person name="Chung C.Y.L."/>
            <person name="Li M.-W."/>
            <person name="Wong F.-L."/>
            <person name="Chan T.-F."/>
            <person name="Lam H.-M."/>
        </authorList>
    </citation>
    <scope>NUCLEOTIDE SEQUENCE [LARGE SCALE GENOMIC DNA]</scope>
    <source>
        <strain evidence="3">cv. W05</strain>
        <tissue evidence="2">Hypocotyl of etiolated seedlings</tissue>
    </source>
</reference>
<dbReference type="InterPro" id="IPR016135">
    <property type="entry name" value="UBQ-conjugating_enzyme/RWD"/>
</dbReference>
<accession>A0A445LK62</accession>
<sequence>MQFPNGKDDLMNFKVSIRPDKGYYKGGTFLFTFQVSPIYPHEAPKVKVQDKGLPSKYRLGRKCLP</sequence>
<name>A0A445LK62_GLYSO</name>
<dbReference type="EMBL" id="QZWG01000002">
    <property type="protein sequence ID" value="RZC23611.1"/>
    <property type="molecule type" value="Genomic_DNA"/>
</dbReference>
<keyword evidence="3" id="KW-1185">Reference proteome</keyword>
<dbReference type="AlphaFoldDB" id="A0A445LK62"/>
<organism evidence="2 3">
    <name type="scientific">Glycine soja</name>
    <name type="common">Wild soybean</name>
    <dbReference type="NCBI Taxonomy" id="3848"/>
    <lineage>
        <taxon>Eukaryota</taxon>
        <taxon>Viridiplantae</taxon>
        <taxon>Streptophyta</taxon>
        <taxon>Embryophyta</taxon>
        <taxon>Tracheophyta</taxon>
        <taxon>Spermatophyta</taxon>
        <taxon>Magnoliopsida</taxon>
        <taxon>eudicotyledons</taxon>
        <taxon>Gunneridae</taxon>
        <taxon>Pentapetalae</taxon>
        <taxon>rosids</taxon>
        <taxon>fabids</taxon>
        <taxon>Fabales</taxon>
        <taxon>Fabaceae</taxon>
        <taxon>Papilionoideae</taxon>
        <taxon>50 kb inversion clade</taxon>
        <taxon>NPAAA clade</taxon>
        <taxon>indigoferoid/millettioid clade</taxon>
        <taxon>Phaseoleae</taxon>
        <taxon>Glycine</taxon>
        <taxon>Glycine subgen. Soja</taxon>
    </lineage>
</organism>
<evidence type="ECO:0000313" key="2">
    <source>
        <dbReference type="EMBL" id="RZC23611.1"/>
    </source>
</evidence>
<dbReference type="PROSITE" id="PS50127">
    <property type="entry name" value="UBC_2"/>
    <property type="match status" value="1"/>
</dbReference>
<comment type="caution">
    <text evidence="2">The sequence shown here is derived from an EMBL/GenBank/DDBJ whole genome shotgun (WGS) entry which is preliminary data.</text>
</comment>
<dbReference type="SMR" id="A0A445LK62"/>
<dbReference type="Proteomes" id="UP000289340">
    <property type="component" value="Chromosome 2"/>
</dbReference>
<dbReference type="SUPFAM" id="SSF54495">
    <property type="entry name" value="UBC-like"/>
    <property type="match status" value="1"/>
</dbReference>
<dbReference type="InterPro" id="IPR000608">
    <property type="entry name" value="UBC"/>
</dbReference>
<evidence type="ECO:0000259" key="1">
    <source>
        <dbReference type="PROSITE" id="PS50127"/>
    </source>
</evidence>
<dbReference type="Gene3D" id="3.10.110.10">
    <property type="entry name" value="Ubiquitin Conjugating Enzyme"/>
    <property type="match status" value="1"/>
</dbReference>
<proteinExistence type="predicted"/>
<evidence type="ECO:0000313" key="3">
    <source>
        <dbReference type="Proteomes" id="UP000289340"/>
    </source>
</evidence>
<feature type="domain" description="UBC core" evidence="1">
    <location>
        <begin position="1"/>
        <end position="65"/>
    </location>
</feature>
<protein>
    <submittedName>
        <fullName evidence="2">NEDD8-conjugating enzyme Ubc12</fullName>
    </submittedName>
</protein>
<gene>
    <name evidence="2" type="ORF">D0Y65_003096</name>
</gene>
<dbReference type="Pfam" id="PF00179">
    <property type="entry name" value="UQ_con"/>
    <property type="match status" value="1"/>
</dbReference>